<reference evidence="10" key="1">
    <citation type="submission" date="2023-12" db="EMBL/GenBank/DDBJ databases">
        <title>Genome assembly of Anisodus tanguticus.</title>
        <authorList>
            <person name="Wang Y.-J."/>
        </authorList>
    </citation>
    <scope>NUCLEOTIDE SEQUENCE</scope>
    <source>
        <strain evidence="10">KB-2021</strain>
        <tissue evidence="10">Leaf</tissue>
    </source>
</reference>
<accession>A0AAE1STI7</accession>
<keyword evidence="3" id="KW-0808">Transferase</keyword>
<evidence type="ECO:0000256" key="2">
    <source>
        <dbReference type="ARBA" id="ARBA00012417"/>
    </source>
</evidence>
<evidence type="ECO:0000313" key="11">
    <source>
        <dbReference type="Proteomes" id="UP001291623"/>
    </source>
</evidence>
<gene>
    <name evidence="10" type="ORF">RND71_003589</name>
</gene>
<comment type="caution">
    <text evidence="10">The sequence shown here is derived from an EMBL/GenBank/DDBJ whole genome shotgun (WGS) entry which is preliminary data.</text>
</comment>
<comment type="catalytic activity">
    <reaction evidence="8">
        <text>DNA(n) + a 2'-deoxyribonucleoside 5'-triphosphate = DNA(n+1) + diphosphate</text>
        <dbReference type="Rhea" id="RHEA:22508"/>
        <dbReference type="Rhea" id="RHEA-COMP:17339"/>
        <dbReference type="Rhea" id="RHEA-COMP:17340"/>
        <dbReference type="ChEBI" id="CHEBI:33019"/>
        <dbReference type="ChEBI" id="CHEBI:61560"/>
        <dbReference type="ChEBI" id="CHEBI:173112"/>
        <dbReference type="EC" id="2.7.7.7"/>
    </reaction>
</comment>
<feature type="domain" description="DNA-directed DNA polymerase family B mitochondria/virus" evidence="9">
    <location>
        <begin position="218"/>
        <end position="262"/>
    </location>
</feature>
<evidence type="ECO:0000259" key="9">
    <source>
        <dbReference type="Pfam" id="PF03175"/>
    </source>
</evidence>
<name>A0AAE1STI7_9SOLA</name>
<dbReference type="EMBL" id="JAVYJV010000002">
    <property type="protein sequence ID" value="KAK4377293.1"/>
    <property type="molecule type" value="Genomic_DNA"/>
</dbReference>
<protein>
    <recommendedName>
        <fullName evidence="2">DNA-directed DNA polymerase</fullName>
        <ecNumber evidence="2">2.7.7.7</ecNumber>
    </recommendedName>
</protein>
<keyword evidence="4" id="KW-0548">Nucleotidyltransferase</keyword>
<dbReference type="GO" id="GO:0003887">
    <property type="term" value="F:DNA-directed DNA polymerase activity"/>
    <property type="evidence" value="ECO:0007669"/>
    <property type="project" value="UniProtKB-KW"/>
</dbReference>
<evidence type="ECO:0000256" key="3">
    <source>
        <dbReference type="ARBA" id="ARBA00022679"/>
    </source>
</evidence>
<proteinExistence type="inferred from homology"/>
<keyword evidence="11" id="KW-1185">Reference proteome</keyword>
<dbReference type="Pfam" id="PF03175">
    <property type="entry name" value="DNA_pol_B_2"/>
    <property type="match status" value="1"/>
</dbReference>
<evidence type="ECO:0000256" key="5">
    <source>
        <dbReference type="ARBA" id="ARBA00022705"/>
    </source>
</evidence>
<dbReference type="AlphaFoldDB" id="A0AAE1STI7"/>
<evidence type="ECO:0000256" key="8">
    <source>
        <dbReference type="ARBA" id="ARBA00049244"/>
    </source>
</evidence>
<dbReference type="Gene3D" id="3.30.420.10">
    <property type="entry name" value="Ribonuclease H-like superfamily/Ribonuclease H"/>
    <property type="match status" value="1"/>
</dbReference>
<dbReference type="GO" id="GO:0000166">
    <property type="term" value="F:nucleotide binding"/>
    <property type="evidence" value="ECO:0007669"/>
    <property type="project" value="InterPro"/>
</dbReference>
<dbReference type="InterPro" id="IPR004868">
    <property type="entry name" value="DNA-dir_DNA_pol_B_mt/vir"/>
</dbReference>
<dbReference type="SUPFAM" id="SSF53098">
    <property type="entry name" value="Ribonuclease H-like"/>
    <property type="match status" value="1"/>
</dbReference>
<keyword evidence="7" id="KW-0238">DNA-binding</keyword>
<dbReference type="InterPro" id="IPR012337">
    <property type="entry name" value="RNaseH-like_sf"/>
</dbReference>
<comment type="similarity">
    <text evidence="1">Belongs to the DNA polymerase type-B family.</text>
</comment>
<dbReference type="GO" id="GO:0003677">
    <property type="term" value="F:DNA binding"/>
    <property type="evidence" value="ECO:0007669"/>
    <property type="project" value="UniProtKB-KW"/>
</dbReference>
<dbReference type="EC" id="2.7.7.7" evidence="2"/>
<evidence type="ECO:0000256" key="1">
    <source>
        <dbReference type="ARBA" id="ARBA00005755"/>
    </source>
</evidence>
<organism evidence="10 11">
    <name type="scientific">Anisodus tanguticus</name>
    <dbReference type="NCBI Taxonomy" id="243964"/>
    <lineage>
        <taxon>Eukaryota</taxon>
        <taxon>Viridiplantae</taxon>
        <taxon>Streptophyta</taxon>
        <taxon>Embryophyta</taxon>
        <taxon>Tracheophyta</taxon>
        <taxon>Spermatophyta</taxon>
        <taxon>Magnoliopsida</taxon>
        <taxon>eudicotyledons</taxon>
        <taxon>Gunneridae</taxon>
        <taxon>Pentapetalae</taxon>
        <taxon>asterids</taxon>
        <taxon>lamiids</taxon>
        <taxon>Solanales</taxon>
        <taxon>Solanaceae</taxon>
        <taxon>Solanoideae</taxon>
        <taxon>Hyoscyameae</taxon>
        <taxon>Anisodus</taxon>
    </lineage>
</organism>
<dbReference type="Proteomes" id="UP001291623">
    <property type="component" value="Unassembled WGS sequence"/>
</dbReference>
<evidence type="ECO:0000256" key="6">
    <source>
        <dbReference type="ARBA" id="ARBA00022932"/>
    </source>
</evidence>
<sequence length="279" mass="31525">MDYLFQNLGPPSANLPNEHDNTFDQVSDGMGLLKPIDCRFTFYNHCTSSIHLQLPVFGLRLVASFRYGDQASSSAKVRLTEVGLDWIMRICQSGCVPRWGMCALAEVASAPVNVLEVKWFLPQWIGFLPERVHPNGIGSAGARTINAFIFMYLSLLKIKLQNITTINPIYSVTLWSALVVSSNFTPHLTRSLAKELFKPMIYGKKVSSMCANIESVCKNEKKKLLFRIRDSYLLLPAALNNLAQDLCLKFGSKGTIPYEKLRLEYLPEKLIEGWSYYDK</sequence>
<keyword evidence="5" id="KW-0235">DNA replication</keyword>
<keyword evidence="6" id="KW-0239">DNA-directed DNA polymerase</keyword>
<evidence type="ECO:0000256" key="7">
    <source>
        <dbReference type="ARBA" id="ARBA00023125"/>
    </source>
</evidence>
<dbReference type="InterPro" id="IPR036397">
    <property type="entry name" value="RNaseH_sf"/>
</dbReference>
<dbReference type="GO" id="GO:0006260">
    <property type="term" value="P:DNA replication"/>
    <property type="evidence" value="ECO:0007669"/>
    <property type="project" value="UniProtKB-KW"/>
</dbReference>
<evidence type="ECO:0000313" key="10">
    <source>
        <dbReference type="EMBL" id="KAK4377293.1"/>
    </source>
</evidence>
<evidence type="ECO:0000256" key="4">
    <source>
        <dbReference type="ARBA" id="ARBA00022695"/>
    </source>
</evidence>